<protein>
    <recommendedName>
        <fullName evidence="3">Sulfotransferase domain-containing protein</fullName>
    </recommendedName>
</protein>
<name>A0ABW5QBS7_9BACI</name>
<dbReference type="Proteomes" id="UP001597452">
    <property type="component" value="Unassembled WGS sequence"/>
</dbReference>
<dbReference type="EMBL" id="JBHUMZ010000021">
    <property type="protein sequence ID" value="MFD2639185.1"/>
    <property type="molecule type" value="Genomic_DNA"/>
</dbReference>
<dbReference type="Gene3D" id="3.40.50.300">
    <property type="entry name" value="P-loop containing nucleotide triphosphate hydrolases"/>
    <property type="match status" value="1"/>
</dbReference>
<evidence type="ECO:0000313" key="2">
    <source>
        <dbReference type="Proteomes" id="UP001597452"/>
    </source>
</evidence>
<evidence type="ECO:0000313" key="1">
    <source>
        <dbReference type="EMBL" id="MFD2639185.1"/>
    </source>
</evidence>
<dbReference type="RefSeq" id="WP_377329006.1">
    <property type="nucleotide sequence ID" value="NZ_JBHUMZ010000021.1"/>
</dbReference>
<keyword evidence="2" id="KW-1185">Reference proteome</keyword>
<comment type="caution">
    <text evidence="1">The sequence shown here is derived from an EMBL/GenBank/DDBJ whole genome shotgun (WGS) entry which is preliminary data.</text>
</comment>
<accession>A0ABW5QBS7</accession>
<proteinExistence type="predicted"/>
<sequence>MRKTIYLHVGYHKTATTFLQNSIFPNLKKVRHIKNKKIKKELYNLRVRKLSDEDINEIRAKFDRLGKEGKPTLISYEGLSGSPFKQKKPKKHSSILKDLRRVFPEDQYDVKLIIGIREQVQMMSSLYIQYLHMGGYQKVEDYMEKLERHEVLDQYKYNEYLNLVEEIFGQDYYLFIYENLKKDEKNYLLALLNYIGVNKIPNYKTDPVNKSYGVLQAKIARRLNKYFKTKQNPNGKFKVKKSKRFGKLWPRTFLQNKISYAIHYKRYTLPEDIQESLRERYKEDNIKLSKRDNVNLPSQYLY</sequence>
<dbReference type="InterPro" id="IPR027417">
    <property type="entry name" value="P-loop_NTPase"/>
</dbReference>
<evidence type="ECO:0008006" key="3">
    <source>
        <dbReference type="Google" id="ProtNLM"/>
    </source>
</evidence>
<dbReference type="SUPFAM" id="SSF52540">
    <property type="entry name" value="P-loop containing nucleoside triphosphate hydrolases"/>
    <property type="match status" value="1"/>
</dbReference>
<reference evidence="2" key="1">
    <citation type="journal article" date="2019" name="Int. J. Syst. Evol. Microbiol.">
        <title>The Global Catalogue of Microorganisms (GCM) 10K type strain sequencing project: providing services to taxonomists for standard genome sequencing and annotation.</title>
        <authorList>
            <consortium name="The Broad Institute Genomics Platform"/>
            <consortium name="The Broad Institute Genome Sequencing Center for Infectious Disease"/>
            <person name="Wu L."/>
            <person name="Ma J."/>
        </authorList>
    </citation>
    <scope>NUCLEOTIDE SEQUENCE [LARGE SCALE GENOMIC DNA]</scope>
    <source>
        <strain evidence="2">TISTR 1571</strain>
    </source>
</reference>
<organism evidence="1 2">
    <name type="scientific">Piscibacillus salipiscarius</name>
    <dbReference type="NCBI Taxonomy" id="299480"/>
    <lineage>
        <taxon>Bacteria</taxon>
        <taxon>Bacillati</taxon>
        <taxon>Bacillota</taxon>
        <taxon>Bacilli</taxon>
        <taxon>Bacillales</taxon>
        <taxon>Bacillaceae</taxon>
        <taxon>Piscibacillus</taxon>
    </lineage>
</organism>
<gene>
    <name evidence="1" type="ORF">ACFSW4_09940</name>
</gene>